<dbReference type="InterPro" id="IPR014721">
    <property type="entry name" value="Ribsml_uS5_D2-typ_fold_subgr"/>
</dbReference>
<feature type="active site" evidence="1">
    <location>
        <position position="240"/>
    </location>
</feature>
<dbReference type="Gene3D" id="3.30.230.10">
    <property type="match status" value="1"/>
</dbReference>
<keyword evidence="1" id="KW-0378">Hydrolase</keyword>
<keyword evidence="1" id="KW-0645">Protease</keyword>
<gene>
    <name evidence="4" type="ORF">LTWDN19_04550</name>
</gene>
<dbReference type="EC" id="3.4.21.53" evidence="1"/>
<evidence type="ECO:0000256" key="1">
    <source>
        <dbReference type="PROSITE-ProRule" id="PRU01122"/>
    </source>
</evidence>
<keyword evidence="2" id="KW-0472">Membrane</keyword>
<name>A0ABN6GIF6_LATCU</name>
<sequence>MINMNKNKRLLKYLLWIVGLIVVFAFCFIPTHYYVEGVGSAENTNQFVKVNSQRDQHKGHFMLTTVGIQGPVTGLQLLLSKTQPFTEIISRDELMGDDDTEAYDQIQKYYMESSINFAIEAAYQKAHQEYHTQYLGVYVMSILDNSAFKKDLAIGDTITAIDQHQFKSANKFVKYVQGLKVNQKVTISYEHNGQRKTATRKLIKLPKSRYAGLGITLTDHSKIVTKVPVKIDAGEIGGPSAGLMFTLQIYNQLTKQNLTGGRKISGTGTMDPDGIVGPIGGIDKKVLIASQEGAKVFFAPDDPVTKAILKVEPHYQNNYAIAKAAAKKIGTKMKIVPVKNLDDALDYLAKH</sequence>
<dbReference type="InterPro" id="IPR020568">
    <property type="entry name" value="Ribosomal_Su5_D2-typ_SF"/>
</dbReference>
<dbReference type="SUPFAM" id="SSF54211">
    <property type="entry name" value="Ribosomal protein S5 domain 2-like"/>
    <property type="match status" value="1"/>
</dbReference>
<keyword evidence="2" id="KW-1133">Transmembrane helix</keyword>
<dbReference type="SUPFAM" id="SSF50156">
    <property type="entry name" value="PDZ domain-like"/>
    <property type="match status" value="1"/>
</dbReference>
<dbReference type="InterPro" id="IPR001478">
    <property type="entry name" value="PDZ"/>
</dbReference>
<protein>
    <recommendedName>
        <fullName evidence="1">endopeptidase La</fullName>
        <ecNumber evidence="1">3.4.21.53</ecNumber>
    </recommendedName>
</protein>
<comment type="catalytic activity">
    <reaction evidence="1">
        <text>Hydrolysis of proteins in presence of ATP.</text>
        <dbReference type="EC" id="3.4.21.53"/>
    </reaction>
</comment>
<evidence type="ECO:0000256" key="2">
    <source>
        <dbReference type="SAM" id="Phobius"/>
    </source>
</evidence>
<dbReference type="InterPro" id="IPR027065">
    <property type="entry name" value="Lon_Prtase"/>
</dbReference>
<reference evidence="4 5" key="1">
    <citation type="submission" date="2021-05" db="EMBL/GenBank/DDBJ databases">
        <title>Complete Genome Sequence of Latilactobacillus sp. Strain WDN19, a High D-Aspartate-producing Lactic Acid Bacterium Isolated from a Japanese Pickle.</title>
        <authorList>
            <person name="Kajitani K."/>
            <person name="Takahashi S."/>
        </authorList>
    </citation>
    <scope>NUCLEOTIDE SEQUENCE [LARGE SCALE GENOMIC DNA]</scope>
    <source>
        <strain evidence="4 5">WDN19</strain>
    </source>
</reference>
<evidence type="ECO:0000313" key="5">
    <source>
        <dbReference type="Proteomes" id="UP000825100"/>
    </source>
</evidence>
<dbReference type="InterPro" id="IPR008269">
    <property type="entry name" value="Lon_proteolytic"/>
</dbReference>
<keyword evidence="2" id="KW-0812">Transmembrane</keyword>
<organism evidence="4 5">
    <name type="scientific">Latilactobacillus curvatus</name>
    <name type="common">Lactobacillus curvatus</name>
    <dbReference type="NCBI Taxonomy" id="28038"/>
    <lineage>
        <taxon>Bacteria</taxon>
        <taxon>Bacillati</taxon>
        <taxon>Bacillota</taxon>
        <taxon>Bacilli</taxon>
        <taxon>Lactobacillales</taxon>
        <taxon>Lactobacillaceae</taxon>
        <taxon>Latilactobacillus</taxon>
    </lineage>
</organism>
<dbReference type="PANTHER" id="PTHR10046">
    <property type="entry name" value="ATP DEPENDENT LON PROTEASE FAMILY MEMBER"/>
    <property type="match status" value="1"/>
</dbReference>
<comment type="similarity">
    <text evidence="1">Belongs to the peptidase S16 family.</text>
</comment>
<evidence type="ECO:0000313" key="4">
    <source>
        <dbReference type="EMBL" id="BCX29888.1"/>
    </source>
</evidence>
<feature type="active site" evidence="1">
    <location>
        <position position="285"/>
    </location>
</feature>
<dbReference type="Pfam" id="PF05362">
    <property type="entry name" value="Lon_C"/>
    <property type="match status" value="1"/>
</dbReference>
<dbReference type="InterPro" id="IPR036034">
    <property type="entry name" value="PDZ_sf"/>
</dbReference>
<proteinExistence type="inferred from homology"/>
<keyword evidence="5" id="KW-1185">Reference proteome</keyword>
<dbReference type="NCBIfam" id="NF041438">
    <property type="entry name" value="SepM_fam_S16"/>
    <property type="match status" value="1"/>
</dbReference>
<dbReference type="PROSITE" id="PS51786">
    <property type="entry name" value="LON_PROTEOLYTIC"/>
    <property type="match status" value="1"/>
</dbReference>
<keyword evidence="1" id="KW-0720">Serine protease</keyword>
<feature type="transmembrane region" description="Helical" evidence="2">
    <location>
        <begin position="12"/>
        <end position="35"/>
    </location>
</feature>
<feature type="domain" description="Lon proteolytic" evidence="3">
    <location>
        <begin position="232"/>
        <end position="351"/>
    </location>
</feature>
<accession>A0ABN6GIF6</accession>
<evidence type="ECO:0000259" key="3">
    <source>
        <dbReference type="PROSITE" id="PS51786"/>
    </source>
</evidence>
<dbReference type="Proteomes" id="UP000825100">
    <property type="component" value="Chromosome"/>
</dbReference>
<dbReference type="EMBL" id="AP024685">
    <property type="protein sequence ID" value="BCX29888.1"/>
    <property type="molecule type" value="Genomic_DNA"/>
</dbReference>
<dbReference type="Pfam" id="PF13180">
    <property type="entry name" value="PDZ_2"/>
    <property type="match status" value="1"/>
</dbReference>